<dbReference type="InterPro" id="IPR058817">
    <property type="entry name" value="DUF8155_C"/>
</dbReference>
<evidence type="ECO:0000259" key="2">
    <source>
        <dbReference type="Pfam" id="PF26483"/>
    </source>
</evidence>
<accession>A0A2I8VN11</accession>
<gene>
    <name evidence="3" type="ORF">C2R22_17985</name>
</gene>
<dbReference type="RefSeq" id="WP_103426990.1">
    <property type="nucleotide sequence ID" value="NZ_CP026309.1"/>
</dbReference>
<feature type="domain" description="DUF8155" evidence="2">
    <location>
        <begin position="165"/>
        <end position="303"/>
    </location>
</feature>
<proteinExistence type="predicted"/>
<dbReference type="Proteomes" id="UP000236584">
    <property type="component" value="Chromosome"/>
</dbReference>
<dbReference type="InterPro" id="IPR058468">
    <property type="entry name" value="DUF8155_N"/>
</dbReference>
<dbReference type="Pfam" id="PF26483">
    <property type="entry name" value="DUF8155_C"/>
    <property type="match status" value="1"/>
</dbReference>
<dbReference type="GeneID" id="71812162"/>
<dbReference type="Pfam" id="PF26482">
    <property type="entry name" value="DUF8155"/>
    <property type="match status" value="1"/>
</dbReference>
<organism evidence="3 4">
    <name type="scientific">Salinigranum rubrum</name>
    <dbReference type="NCBI Taxonomy" id="755307"/>
    <lineage>
        <taxon>Archaea</taxon>
        <taxon>Methanobacteriati</taxon>
        <taxon>Methanobacteriota</taxon>
        <taxon>Stenosarchaea group</taxon>
        <taxon>Halobacteria</taxon>
        <taxon>Halobacteriales</taxon>
        <taxon>Haloferacaceae</taxon>
        <taxon>Salinigranum</taxon>
    </lineage>
</organism>
<name>A0A2I8VN11_9EURY</name>
<protein>
    <recommendedName>
        <fullName evidence="5">Peptidase M23 domain-containing protein</fullName>
    </recommendedName>
</protein>
<keyword evidence="4" id="KW-1185">Reference proteome</keyword>
<evidence type="ECO:0000313" key="3">
    <source>
        <dbReference type="EMBL" id="AUV83301.1"/>
    </source>
</evidence>
<evidence type="ECO:0000259" key="1">
    <source>
        <dbReference type="Pfam" id="PF26482"/>
    </source>
</evidence>
<dbReference type="KEGG" id="srub:C2R22_17985"/>
<feature type="domain" description="DUF8155" evidence="1">
    <location>
        <begin position="15"/>
        <end position="159"/>
    </location>
</feature>
<evidence type="ECO:0000313" key="4">
    <source>
        <dbReference type="Proteomes" id="UP000236584"/>
    </source>
</evidence>
<sequence length="305" mass="32424">MVVAPEQADERQVALPAASLDPFRRLSLYNSPYPAHDAGCAVDLYPDSNDGISPVSGVVRETRTVRTPQKPYAVEHDHLVLVDCDAEWCAAAGLDVPVVARVLHIEPGVEPGDRVDVGESLGEMVRSGFFAPWVDNHVHLGFREEGQNLQRASGSLPLSLPFTPTPLAWDGWGTIVETGETYVVLDSPTHPGGDWCGIGADREDGSTSPGVLDGGLPHYDGGGLLGASVDGETQPTGSVSLLGTVVGDRTGRTVTWRDVEVEIGGERAHGLSLFLAREGPAGAKVVCPGHGFERGERVQTRIRTR</sequence>
<dbReference type="AlphaFoldDB" id="A0A2I8VN11"/>
<dbReference type="EMBL" id="CP026309">
    <property type="protein sequence ID" value="AUV83301.1"/>
    <property type="molecule type" value="Genomic_DNA"/>
</dbReference>
<evidence type="ECO:0008006" key="5">
    <source>
        <dbReference type="Google" id="ProtNLM"/>
    </source>
</evidence>
<reference evidence="3 4" key="1">
    <citation type="submission" date="2018-01" db="EMBL/GenBank/DDBJ databases">
        <title>Complete genome sequence of Salinigranum rubrum GX10T, an extremely halophilic archaeon isolated from a marine solar saltern.</title>
        <authorList>
            <person name="Han S."/>
        </authorList>
    </citation>
    <scope>NUCLEOTIDE SEQUENCE [LARGE SCALE GENOMIC DNA]</scope>
    <source>
        <strain evidence="3 4">GX10</strain>
    </source>
</reference>